<feature type="region of interest" description="Disordered" evidence="1">
    <location>
        <begin position="167"/>
        <end position="186"/>
    </location>
</feature>
<evidence type="ECO:0000256" key="1">
    <source>
        <dbReference type="SAM" id="MobiDB-lite"/>
    </source>
</evidence>
<dbReference type="Pfam" id="PF06114">
    <property type="entry name" value="Peptidase_M78"/>
    <property type="match status" value="1"/>
</dbReference>
<comment type="caution">
    <text evidence="3">The sequence shown here is derived from an EMBL/GenBank/DDBJ whole genome shotgun (WGS) entry which is preliminary data.</text>
</comment>
<dbReference type="Proteomes" id="UP001596989">
    <property type="component" value="Unassembled WGS sequence"/>
</dbReference>
<reference evidence="4" key="1">
    <citation type="journal article" date="2019" name="Int. J. Syst. Evol. Microbiol.">
        <title>The Global Catalogue of Microorganisms (GCM) 10K type strain sequencing project: providing services to taxonomists for standard genome sequencing and annotation.</title>
        <authorList>
            <consortium name="The Broad Institute Genomics Platform"/>
            <consortium name="The Broad Institute Genome Sequencing Center for Infectious Disease"/>
            <person name="Wu L."/>
            <person name="Ma J."/>
        </authorList>
    </citation>
    <scope>NUCLEOTIDE SEQUENCE [LARGE SCALE GENOMIC DNA]</scope>
    <source>
        <strain evidence="4">CCUG 59129</strain>
    </source>
</reference>
<protein>
    <submittedName>
        <fullName evidence="3">ImmA/IrrE family metallo-endopeptidase</fullName>
    </submittedName>
</protein>
<dbReference type="EMBL" id="JBHTJZ010000011">
    <property type="protein sequence ID" value="MFD0959809.1"/>
    <property type="molecule type" value="Genomic_DNA"/>
</dbReference>
<organism evidence="3 4">
    <name type="scientific">Paenibacillus chungangensis</name>
    <dbReference type="NCBI Taxonomy" id="696535"/>
    <lineage>
        <taxon>Bacteria</taxon>
        <taxon>Bacillati</taxon>
        <taxon>Bacillota</taxon>
        <taxon>Bacilli</taxon>
        <taxon>Bacillales</taxon>
        <taxon>Paenibacillaceae</taxon>
        <taxon>Paenibacillus</taxon>
    </lineage>
</organism>
<keyword evidence="4" id="KW-1185">Reference proteome</keyword>
<name>A0ABW3HQX1_9BACL</name>
<dbReference type="InterPro" id="IPR010359">
    <property type="entry name" value="IrrE_HExxH"/>
</dbReference>
<feature type="compositionally biased region" description="Basic and acidic residues" evidence="1">
    <location>
        <begin position="167"/>
        <end position="178"/>
    </location>
</feature>
<evidence type="ECO:0000313" key="3">
    <source>
        <dbReference type="EMBL" id="MFD0959809.1"/>
    </source>
</evidence>
<sequence length="205" mass="23804">MIALNFELYRPSDMERWIYRLYKISGIEEPSDLADLDYIASLFNAHIAYTEGETKAIYDEEGDCLIFLHIHMNQVEQRLAFFHELCHPAMHVGNQHRLPPSFVNLQEMQAGLFQQYAALPAFMLERFAGTRQQAGEQCSARDIAEAFMLPSSFVYARLERMKRRIEQEHQDQRLRERLASSSAGAAYSEATKKLLAKLERQIKKE</sequence>
<feature type="domain" description="IrrE N-terminal-like" evidence="2">
    <location>
        <begin position="65"/>
        <end position="158"/>
    </location>
</feature>
<proteinExistence type="predicted"/>
<gene>
    <name evidence="3" type="ORF">ACFQ2I_10445</name>
</gene>
<evidence type="ECO:0000313" key="4">
    <source>
        <dbReference type="Proteomes" id="UP001596989"/>
    </source>
</evidence>
<dbReference type="RefSeq" id="WP_377564072.1">
    <property type="nucleotide sequence ID" value="NZ_JBHTJZ010000011.1"/>
</dbReference>
<evidence type="ECO:0000259" key="2">
    <source>
        <dbReference type="Pfam" id="PF06114"/>
    </source>
</evidence>
<accession>A0ABW3HQX1</accession>